<dbReference type="EMBL" id="JANAVB010017891">
    <property type="protein sequence ID" value="KAJ6830133.1"/>
    <property type="molecule type" value="Genomic_DNA"/>
</dbReference>
<dbReference type="EMBL" id="JANAVB010010791">
    <property type="protein sequence ID" value="KAJ6838445.1"/>
    <property type="molecule type" value="Genomic_DNA"/>
</dbReference>
<comment type="caution">
    <text evidence="10">The sequence shown here is derived from an EMBL/GenBank/DDBJ whole genome shotgun (WGS) entry which is preliminary data.</text>
</comment>
<keyword evidence="12" id="KW-1185">Reference proteome</keyword>
<accession>A0AAX6GNL2</accession>
<dbReference type="Pfam" id="PF00168">
    <property type="entry name" value="C2"/>
    <property type="match status" value="1"/>
</dbReference>
<evidence type="ECO:0000256" key="1">
    <source>
        <dbReference type="ARBA" id="ARBA00022468"/>
    </source>
</evidence>
<dbReference type="SMART" id="SM00239">
    <property type="entry name" value="C2"/>
    <property type="match status" value="1"/>
</dbReference>
<dbReference type="CDD" id="cd08204">
    <property type="entry name" value="ArfGap"/>
    <property type="match status" value="1"/>
</dbReference>
<keyword evidence="4" id="KW-0862">Zinc</keyword>
<feature type="region of interest" description="Disordered" evidence="7">
    <location>
        <begin position="149"/>
        <end position="169"/>
    </location>
</feature>
<dbReference type="SUPFAM" id="SSF49562">
    <property type="entry name" value="C2 domain (Calcium/lipid-binding domain, CaLB)"/>
    <property type="match status" value="1"/>
</dbReference>
<name>A0AAX6GNL2_IRIPA</name>
<dbReference type="PRINTS" id="PR00405">
    <property type="entry name" value="REVINTRACTNG"/>
</dbReference>
<dbReference type="GO" id="GO:0005543">
    <property type="term" value="F:phospholipid binding"/>
    <property type="evidence" value="ECO:0007669"/>
    <property type="project" value="InterPro"/>
</dbReference>
<evidence type="ECO:0000259" key="9">
    <source>
        <dbReference type="PROSITE" id="PS50115"/>
    </source>
</evidence>
<keyword evidence="1" id="KW-0343">GTPase activation</keyword>
<keyword evidence="5" id="KW-0106">Calcium</keyword>
<dbReference type="InterPro" id="IPR000008">
    <property type="entry name" value="C2_dom"/>
</dbReference>
<evidence type="ECO:0000256" key="5">
    <source>
        <dbReference type="ARBA" id="ARBA00022837"/>
    </source>
</evidence>
<keyword evidence="2" id="KW-0479">Metal-binding</keyword>
<dbReference type="PANTHER" id="PTHR46220:SF2">
    <property type="entry name" value="ADP-RIBOSYLATION FACTOR GTPASE-ACTIVATING PROTEIN AGD11-RELATED"/>
    <property type="match status" value="1"/>
</dbReference>
<dbReference type="GO" id="GO:0008270">
    <property type="term" value="F:zinc ion binding"/>
    <property type="evidence" value="ECO:0007669"/>
    <property type="project" value="UniProtKB-KW"/>
</dbReference>
<evidence type="ECO:0000256" key="6">
    <source>
        <dbReference type="PROSITE-ProRule" id="PRU00288"/>
    </source>
</evidence>
<evidence type="ECO:0000259" key="8">
    <source>
        <dbReference type="PROSITE" id="PS50004"/>
    </source>
</evidence>
<keyword evidence="3 6" id="KW-0863">Zinc-finger</keyword>
<dbReference type="InterPro" id="IPR044518">
    <property type="entry name" value="ARF_GAP_AGD11/12/13"/>
</dbReference>
<dbReference type="CDD" id="cd04038">
    <property type="entry name" value="C2_ArfGAP"/>
    <property type="match status" value="1"/>
</dbReference>
<feature type="compositionally biased region" description="Polar residues" evidence="7">
    <location>
        <begin position="1"/>
        <end position="11"/>
    </location>
</feature>
<dbReference type="Proteomes" id="UP001140949">
    <property type="component" value="Unassembled WGS sequence"/>
</dbReference>
<dbReference type="FunFam" id="2.60.40.150:FF:000190">
    <property type="entry name" value="ADP-ribosylation factor GTPase-activating protein AGD12"/>
    <property type="match status" value="1"/>
</dbReference>
<evidence type="ECO:0000256" key="2">
    <source>
        <dbReference type="ARBA" id="ARBA00022723"/>
    </source>
</evidence>
<dbReference type="InterPro" id="IPR037278">
    <property type="entry name" value="ARFGAP/RecO"/>
</dbReference>
<proteinExistence type="predicted"/>
<dbReference type="FunFam" id="1.10.220.150:FF:000009">
    <property type="entry name" value="stromal membrane-associated protein 1 isoform X1"/>
    <property type="match status" value="1"/>
</dbReference>
<dbReference type="InterPro" id="IPR038508">
    <property type="entry name" value="ArfGAP_dom_sf"/>
</dbReference>
<dbReference type="InterPro" id="IPR035892">
    <property type="entry name" value="C2_domain_sf"/>
</dbReference>
<feature type="domain" description="Arf-GAP" evidence="9">
    <location>
        <begin position="23"/>
        <end position="152"/>
    </location>
</feature>
<dbReference type="Pfam" id="PF01412">
    <property type="entry name" value="ArfGap"/>
    <property type="match status" value="1"/>
</dbReference>
<evidence type="ECO:0000313" key="11">
    <source>
        <dbReference type="EMBL" id="KAJ6838445.1"/>
    </source>
</evidence>
<organism evidence="10 12">
    <name type="scientific">Iris pallida</name>
    <name type="common">Sweet iris</name>
    <dbReference type="NCBI Taxonomy" id="29817"/>
    <lineage>
        <taxon>Eukaryota</taxon>
        <taxon>Viridiplantae</taxon>
        <taxon>Streptophyta</taxon>
        <taxon>Embryophyta</taxon>
        <taxon>Tracheophyta</taxon>
        <taxon>Spermatophyta</taxon>
        <taxon>Magnoliopsida</taxon>
        <taxon>Liliopsida</taxon>
        <taxon>Asparagales</taxon>
        <taxon>Iridaceae</taxon>
        <taxon>Iridoideae</taxon>
        <taxon>Irideae</taxon>
        <taxon>Iris</taxon>
    </lineage>
</organism>
<dbReference type="SUPFAM" id="SSF57863">
    <property type="entry name" value="ArfGap/RecO-like zinc finger"/>
    <property type="match status" value="1"/>
</dbReference>
<dbReference type="PANTHER" id="PTHR46220">
    <property type="entry name" value="ADP-RIBOSYLATION FACTOR GTPASE-ACTIVATING PROTEIN AGD12"/>
    <property type="match status" value="1"/>
</dbReference>
<protein>
    <submittedName>
        <fullName evidence="10">ADP-ribosylation factor GTPase-activating protein AGD11 isoform X1</fullName>
    </submittedName>
</protein>
<evidence type="ECO:0000256" key="7">
    <source>
        <dbReference type="SAM" id="MobiDB-lite"/>
    </source>
</evidence>
<dbReference type="AlphaFoldDB" id="A0AAX6GNL2"/>
<evidence type="ECO:0000256" key="4">
    <source>
        <dbReference type="ARBA" id="ARBA00022833"/>
    </source>
</evidence>
<gene>
    <name evidence="10" type="ORF">M6B38_125500</name>
    <name evidence="11" type="ORF">M6B38_320820</name>
</gene>
<dbReference type="PROSITE" id="PS50004">
    <property type="entry name" value="C2"/>
    <property type="match status" value="1"/>
</dbReference>
<evidence type="ECO:0000256" key="3">
    <source>
        <dbReference type="ARBA" id="ARBA00022771"/>
    </source>
</evidence>
<dbReference type="Gene3D" id="1.10.220.150">
    <property type="entry name" value="Arf GTPase activating protein"/>
    <property type="match status" value="1"/>
</dbReference>
<feature type="domain" description="C2" evidence="8">
    <location>
        <begin position="184"/>
        <end position="298"/>
    </location>
</feature>
<dbReference type="Gene3D" id="2.60.40.150">
    <property type="entry name" value="C2 domain"/>
    <property type="match status" value="1"/>
</dbReference>
<dbReference type="GO" id="GO:0005096">
    <property type="term" value="F:GTPase activator activity"/>
    <property type="evidence" value="ECO:0007669"/>
    <property type="project" value="UniProtKB-KW"/>
</dbReference>
<reference evidence="10" key="2">
    <citation type="submission" date="2023-04" db="EMBL/GenBank/DDBJ databases">
        <authorList>
            <person name="Bruccoleri R.E."/>
            <person name="Oakeley E.J."/>
            <person name="Faust A.-M."/>
            <person name="Dessus-Babus S."/>
            <person name="Altorfer M."/>
            <person name="Burckhardt D."/>
            <person name="Oertli M."/>
            <person name="Naumann U."/>
            <person name="Petersen F."/>
            <person name="Wong J."/>
        </authorList>
    </citation>
    <scope>NUCLEOTIDE SEQUENCE</scope>
    <source>
        <strain evidence="10">GSM-AAB239-AS_SAM_17_03QT</strain>
        <tissue evidence="10">Leaf</tissue>
    </source>
</reference>
<reference evidence="10" key="1">
    <citation type="journal article" date="2023" name="GigaByte">
        <title>Genome assembly of the bearded iris, Iris pallida Lam.</title>
        <authorList>
            <person name="Bruccoleri R.E."/>
            <person name="Oakeley E.J."/>
            <person name="Faust A.M.E."/>
            <person name="Altorfer M."/>
            <person name="Dessus-Babus S."/>
            <person name="Burckhardt D."/>
            <person name="Oertli M."/>
            <person name="Naumann U."/>
            <person name="Petersen F."/>
            <person name="Wong J."/>
        </authorList>
    </citation>
    <scope>NUCLEOTIDE SEQUENCE</scope>
    <source>
        <strain evidence="10">GSM-AAB239-AS_SAM_17_03QT</strain>
    </source>
</reference>
<dbReference type="PROSITE" id="PS50115">
    <property type="entry name" value="ARFGAP"/>
    <property type="match status" value="1"/>
</dbReference>
<evidence type="ECO:0000313" key="10">
    <source>
        <dbReference type="EMBL" id="KAJ6830133.1"/>
    </source>
</evidence>
<dbReference type="InterPro" id="IPR001164">
    <property type="entry name" value="ArfGAP_dom"/>
</dbReference>
<feature type="compositionally biased region" description="Low complexity" evidence="7">
    <location>
        <begin position="149"/>
        <end position="160"/>
    </location>
</feature>
<evidence type="ECO:0000313" key="12">
    <source>
        <dbReference type="Proteomes" id="UP001140949"/>
    </source>
</evidence>
<sequence>MSSHQKNQEPTSILPHPDPTGPLERLESFLKQPGNSTCADCGSPDPKWASLTVGVIICIKCSGVHRSLGVHISKVISLKLDEWTDEQVNILIDGGGNDAVNVTYEAFIPENIKKPNPDSPIEERSDFIRRKYELHQFSNSNLQIVPASSANTSTTSQNNAPGTKQFEKQHTGIRHAFRNSWRKKEAEKAVKKTMGMVEFVGLIKVNIIRGTNLAIRDVMTSDPYVILTLGHQSMKTRVIKSSLNPVWNEKLMLSIPEPIPPLKLQVYDKDTFKTDDRMGEAEIDIHPLVSAAKTYENSATTDCMQIGEWSASEGNALVKDSIISLVEGKVKQEVTLKLQNVERGTLEIELECVALSQ</sequence>
<feature type="region of interest" description="Disordered" evidence="7">
    <location>
        <begin position="1"/>
        <end position="22"/>
    </location>
</feature>
<dbReference type="SMART" id="SM00105">
    <property type="entry name" value="ArfGap"/>
    <property type="match status" value="1"/>
</dbReference>